<protein>
    <submittedName>
        <fullName evidence="1">Uncharacterized protein</fullName>
    </submittedName>
</protein>
<sequence>MVDILILITDKSWKNLSHHGNQSSVTTGAISITTVAILSSSCVKHLYCKTGPMQANSCEEPCARQYPNHHYSFLPPCQLYWEVQDSLHKIISMDRACLKLKHTQDKNLSSWEWQLLACCT</sequence>
<dbReference type="EMBL" id="CM056813">
    <property type="protein sequence ID" value="KAJ8642050.1"/>
    <property type="molecule type" value="Genomic_DNA"/>
</dbReference>
<gene>
    <name evidence="1" type="ORF">MRB53_018744</name>
</gene>
<organism evidence="1 2">
    <name type="scientific">Persea americana</name>
    <name type="common">Avocado</name>
    <dbReference type="NCBI Taxonomy" id="3435"/>
    <lineage>
        <taxon>Eukaryota</taxon>
        <taxon>Viridiplantae</taxon>
        <taxon>Streptophyta</taxon>
        <taxon>Embryophyta</taxon>
        <taxon>Tracheophyta</taxon>
        <taxon>Spermatophyta</taxon>
        <taxon>Magnoliopsida</taxon>
        <taxon>Magnoliidae</taxon>
        <taxon>Laurales</taxon>
        <taxon>Lauraceae</taxon>
        <taxon>Persea</taxon>
    </lineage>
</organism>
<keyword evidence="2" id="KW-1185">Reference proteome</keyword>
<name>A0ACC2M8R4_PERAE</name>
<evidence type="ECO:0000313" key="2">
    <source>
        <dbReference type="Proteomes" id="UP001234297"/>
    </source>
</evidence>
<comment type="caution">
    <text evidence="1">The sequence shown here is derived from an EMBL/GenBank/DDBJ whole genome shotgun (WGS) entry which is preliminary data.</text>
</comment>
<evidence type="ECO:0000313" key="1">
    <source>
        <dbReference type="EMBL" id="KAJ8642050.1"/>
    </source>
</evidence>
<reference evidence="1 2" key="1">
    <citation type="journal article" date="2022" name="Hortic Res">
        <title>A haplotype resolved chromosomal level avocado genome allows analysis of novel avocado genes.</title>
        <authorList>
            <person name="Nath O."/>
            <person name="Fletcher S.J."/>
            <person name="Hayward A."/>
            <person name="Shaw L.M."/>
            <person name="Masouleh A.K."/>
            <person name="Furtado A."/>
            <person name="Henry R.J."/>
            <person name="Mitter N."/>
        </authorList>
    </citation>
    <scope>NUCLEOTIDE SEQUENCE [LARGE SCALE GENOMIC DNA]</scope>
    <source>
        <strain evidence="2">cv. Hass</strain>
    </source>
</reference>
<proteinExistence type="predicted"/>
<accession>A0ACC2M8R4</accession>
<dbReference type="Proteomes" id="UP001234297">
    <property type="component" value="Chromosome 5"/>
</dbReference>